<protein>
    <submittedName>
        <fullName evidence="2">Uncharacterized protein</fullName>
    </submittedName>
</protein>
<accession>A0AAV7RIC4</accession>
<proteinExistence type="predicted"/>
<organism evidence="2 3">
    <name type="scientific">Pleurodeles waltl</name>
    <name type="common">Iberian ribbed newt</name>
    <dbReference type="NCBI Taxonomy" id="8319"/>
    <lineage>
        <taxon>Eukaryota</taxon>
        <taxon>Metazoa</taxon>
        <taxon>Chordata</taxon>
        <taxon>Craniata</taxon>
        <taxon>Vertebrata</taxon>
        <taxon>Euteleostomi</taxon>
        <taxon>Amphibia</taxon>
        <taxon>Batrachia</taxon>
        <taxon>Caudata</taxon>
        <taxon>Salamandroidea</taxon>
        <taxon>Salamandridae</taxon>
        <taxon>Pleurodelinae</taxon>
        <taxon>Pleurodeles</taxon>
    </lineage>
</organism>
<evidence type="ECO:0000313" key="3">
    <source>
        <dbReference type="Proteomes" id="UP001066276"/>
    </source>
</evidence>
<gene>
    <name evidence="2" type="ORF">NDU88_004164</name>
</gene>
<feature type="compositionally biased region" description="Basic and acidic residues" evidence="1">
    <location>
        <begin position="46"/>
        <end position="55"/>
    </location>
</feature>
<keyword evidence="3" id="KW-1185">Reference proteome</keyword>
<feature type="compositionally biased region" description="Basic and acidic residues" evidence="1">
    <location>
        <begin position="66"/>
        <end position="81"/>
    </location>
</feature>
<dbReference type="AlphaFoldDB" id="A0AAV7RIC4"/>
<sequence>MTFVKLHCLNGCDGAQWAQVPGTTAEYLGGTHRSSLLSDVPVQDDVGPREDVKKDDDEEAGSAGKGESEEKRQTKDTESKLGKHATGAGRKEGKERRSRREGNEYGSLRR</sequence>
<feature type="region of interest" description="Disordered" evidence="1">
    <location>
        <begin position="32"/>
        <end position="110"/>
    </location>
</feature>
<dbReference type="Proteomes" id="UP001066276">
    <property type="component" value="Chromosome 5"/>
</dbReference>
<dbReference type="EMBL" id="JANPWB010000009">
    <property type="protein sequence ID" value="KAJ1151382.1"/>
    <property type="molecule type" value="Genomic_DNA"/>
</dbReference>
<name>A0AAV7RIC4_PLEWA</name>
<feature type="compositionally biased region" description="Basic and acidic residues" evidence="1">
    <location>
        <begin position="89"/>
        <end position="103"/>
    </location>
</feature>
<comment type="caution">
    <text evidence="2">The sequence shown here is derived from an EMBL/GenBank/DDBJ whole genome shotgun (WGS) entry which is preliminary data.</text>
</comment>
<evidence type="ECO:0000256" key="1">
    <source>
        <dbReference type="SAM" id="MobiDB-lite"/>
    </source>
</evidence>
<reference evidence="2" key="1">
    <citation type="journal article" date="2022" name="bioRxiv">
        <title>Sequencing and chromosome-scale assembly of the giantPleurodeles waltlgenome.</title>
        <authorList>
            <person name="Brown T."/>
            <person name="Elewa A."/>
            <person name="Iarovenko S."/>
            <person name="Subramanian E."/>
            <person name="Araus A.J."/>
            <person name="Petzold A."/>
            <person name="Susuki M."/>
            <person name="Suzuki K.-i.T."/>
            <person name="Hayashi T."/>
            <person name="Toyoda A."/>
            <person name="Oliveira C."/>
            <person name="Osipova E."/>
            <person name="Leigh N.D."/>
            <person name="Simon A."/>
            <person name="Yun M.H."/>
        </authorList>
    </citation>
    <scope>NUCLEOTIDE SEQUENCE</scope>
    <source>
        <strain evidence="2">20211129_DDA</strain>
        <tissue evidence="2">Liver</tissue>
    </source>
</reference>
<evidence type="ECO:0000313" key="2">
    <source>
        <dbReference type="EMBL" id="KAJ1151382.1"/>
    </source>
</evidence>